<dbReference type="InterPro" id="IPR005650">
    <property type="entry name" value="BlaI_family"/>
</dbReference>
<dbReference type="AlphaFoldDB" id="A0A2H6LRA2"/>
<comment type="caution">
    <text evidence="5">The sequence shown here is derived from an EMBL/GenBank/DDBJ whole genome shotgun (WGS) entry which is preliminary data.</text>
</comment>
<reference evidence="6" key="1">
    <citation type="journal article" date="2018" name="Genome Announc.">
        <title>Draft Genome Sequence of the Nitrogen-Fixing and Hormogonia-Inducing Cyanobacterium Nostoc cycadae Strain WK-1, Isolated from the Coralloid Roots of Cycas revoluta.</title>
        <authorList>
            <person name="Kanesaki Y."/>
            <person name="Hirose M."/>
            <person name="Hirose Y."/>
            <person name="Fujisawa T."/>
            <person name="Nakamura Y."/>
            <person name="Watanabe S."/>
            <person name="Matsunaga S."/>
            <person name="Uchida H."/>
            <person name="Murakami A."/>
        </authorList>
    </citation>
    <scope>NUCLEOTIDE SEQUENCE [LARGE SCALE GENOMIC DNA]</scope>
    <source>
        <strain evidence="6">WK-1</strain>
    </source>
</reference>
<evidence type="ECO:0000256" key="1">
    <source>
        <dbReference type="ARBA" id="ARBA00011046"/>
    </source>
</evidence>
<keyword evidence="2" id="KW-0805">Transcription regulation</keyword>
<proteinExistence type="inferred from homology"/>
<dbReference type="EMBL" id="BDGE01000121">
    <property type="protein sequence ID" value="GBE95714.1"/>
    <property type="molecule type" value="Genomic_DNA"/>
</dbReference>
<accession>A0A2H6LRA2</accession>
<gene>
    <name evidence="5" type="ORF">NCWK1_5502</name>
</gene>
<keyword evidence="6" id="KW-1185">Reference proteome</keyword>
<sequence>MVSQEGNFALNLPLSTLGSKIDMAPLPDYRPKQLSVGPLEAEILNIVWELGSATVKDVHDRILADPNRELAYTSVTTVLRRLTDKGWLACDKQGRAFYWRPLLSKQQAQVIKAHDQLQRFLAVGNPDVIAAFADSLDETASQQIEAIAKRIQAARQAREEQ</sequence>
<dbReference type="InterPro" id="IPR036388">
    <property type="entry name" value="WH-like_DNA-bd_sf"/>
</dbReference>
<comment type="similarity">
    <text evidence="1">Belongs to the BlaI transcriptional regulatory family.</text>
</comment>
<evidence type="ECO:0000256" key="2">
    <source>
        <dbReference type="ARBA" id="ARBA00023015"/>
    </source>
</evidence>
<dbReference type="Proteomes" id="UP000236527">
    <property type="component" value="Unassembled WGS sequence"/>
</dbReference>
<protein>
    <submittedName>
        <fullName evidence="5">CopY family transcriptional repressor</fullName>
    </submittedName>
</protein>
<evidence type="ECO:0000313" key="5">
    <source>
        <dbReference type="EMBL" id="GBE95714.1"/>
    </source>
</evidence>
<name>A0A2H6LRA2_9NOSO</name>
<dbReference type="GO" id="GO:0045892">
    <property type="term" value="P:negative regulation of DNA-templated transcription"/>
    <property type="evidence" value="ECO:0007669"/>
    <property type="project" value="InterPro"/>
</dbReference>
<dbReference type="Pfam" id="PF03965">
    <property type="entry name" value="Penicillinase_R"/>
    <property type="match status" value="1"/>
</dbReference>
<dbReference type="InterPro" id="IPR036390">
    <property type="entry name" value="WH_DNA-bd_sf"/>
</dbReference>
<keyword evidence="3" id="KW-0238">DNA-binding</keyword>
<dbReference type="GO" id="GO:0003677">
    <property type="term" value="F:DNA binding"/>
    <property type="evidence" value="ECO:0007669"/>
    <property type="project" value="UniProtKB-KW"/>
</dbReference>
<evidence type="ECO:0000313" key="6">
    <source>
        <dbReference type="Proteomes" id="UP000236527"/>
    </source>
</evidence>
<keyword evidence="4" id="KW-0804">Transcription</keyword>
<organism evidence="5 6">
    <name type="scientific">Nostoc cycadae WK-1</name>
    <dbReference type="NCBI Taxonomy" id="1861711"/>
    <lineage>
        <taxon>Bacteria</taxon>
        <taxon>Bacillati</taxon>
        <taxon>Cyanobacteriota</taxon>
        <taxon>Cyanophyceae</taxon>
        <taxon>Nostocales</taxon>
        <taxon>Nostocaceae</taxon>
        <taxon>Nostoc</taxon>
    </lineage>
</organism>
<dbReference type="Gene3D" id="1.10.10.10">
    <property type="entry name" value="Winged helix-like DNA-binding domain superfamily/Winged helix DNA-binding domain"/>
    <property type="match status" value="1"/>
</dbReference>
<dbReference type="SUPFAM" id="SSF46785">
    <property type="entry name" value="Winged helix' DNA-binding domain"/>
    <property type="match status" value="1"/>
</dbReference>
<evidence type="ECO:0000256" key="4">
    <source>
        <dbReference type="ARBA" id="ARBA00023163"/>
    </source>
</evidence>
<evidence type="ECO:0000256" key="3">
    <source>
        <dbReference type="ARBA" id="ARBA00023125"/>
    </source>
</evidence>